<evidence type="ECO:0000256" key="4">
    <source>
        <dbReference type="ARBA" id="ARBA00022496"/>
    </source>
</evidence>
<feature type="region of interest" description="Disordered" evidence="10">
    <location>
        <begin position="584"/>
        <end position="608"/>
    </location>
</feature>
<feature type="compositionally biased region" description="Basic and acidic residues" evidence="10">
    <location>
        <begin position="595"/>
        <end position="608"/>
    </location>
</feature>
<name>A0A3D8RKX5_9EURO</name>
<dbReference type="SUPFAM" id="SSF103473">
    <property type="entry name" value="MFS general substrate transporter"/>
    <property type="match status" value="1"/>
</dbReference>
<comment type="subcellular location">
    <subcellularLocation>
        <location evidence="1">Membrane</location>
        <topology evidence="1">Multi-pass membrane protein</topology>
    </subcellularLocation>
</comment>
<dbReference type="GO" id="GO:0010106">
    <property type="term" value="P:cellular response to iron ion starvation"/>
    <property type="evidence" value="ECO:0007669"/>
    <property type="project" value="UniProtKB-ARBA"/>
</dbReference>
<proteinExistence type="inferred from homology"/>
<gene>
    <name evidence="13" type="ORF">DSM5745_07351</name>
</gene>
<evidence type="ECO:0000313" key="14">
    <source>
        <dbReference type="Proteomes" id="UP000256690"/>
    </source>
</evidence>
<evidence type="ECO:0000256" key="11">
    <source>
        <dbReference type="SAM" id="Phobius"/>
    </source>
</evidence>
<dbReference type="PROSITE" id="PS50850">
    <property type="entry name" value="MFS"/>
    <property type="match status" value="1"/>
</dbReference>
<keyword evidence="14" id="KW-1185">Reference proteome</keyword>
<keyword evidence="6 11" id="KW-1133">Transmembrane helix</keyword>
<evidence type="ECO:0000256" key="3">
    <source>
        <dbReference type="ARBA" id="ARBA00022448"/>
    </source>
</evidence>
<dbReference type="InterPro" id="IPR036259">
    <property type="entry name" value="MFS_trans_sf"/>
</dbReference>
<comment type="similarity">
    <text evidence="2">Belongs to the major facilitator superfamily.</text>
</comment>
<dbReference type="GO" id="GO:0005886">
    <property type="term" value="C:plasma membrane"/>
    <property type="evidence" value="ECO:0007669"/>
    <property type="project" value="TreeGrafter"/>
</dbReference>
<dbReference type="Proteomes" id="UP000256690">
    <property type="component" value="Unassembled WGS sequence"/>
</dbReference>
<feature type="transmembrane region" description="Helical" evidence="11">
    <location>
        <begin position="132"/>
        <end position="151"/>
    </location>
</feature>
<organism evidence="13 14">
    <name type="scientific">Aspergillus mulundensis</name>
    <dbReference type="NCBI Taxonomy" id="1810919"/>
    <lineage>
        <taxon>Eukaryota</taxon>
        <taxon>Fungi</taxon>
        <taxon>Dikarya</taxon>
        <taxon>Ascomycota</taxon>
        <taxon>Pezizomycotina</taxon>
        <taxon>Eurotiomycetes</taxon>
        <taxon>Eurotiomycetidae</taxon>
        <taxon>Eurotiales</taxon>
        <taxon>Aspergillaceae</taxon>
        <taxon>Aspergillus</taxon>
        <taxon>Aspergillus subgen. Nidulantes</taxon>
    </lineage>
</organism>
<dbReference type="OrthoDB" id="2241241at2759"/>
<keyword evidence="5 11" id="KW-0812">Transmembrane</keyword>
<accession>A0A3D8RKX5</accession>
<dbReference type="Gene3D" id="1.20.1250.20">
    <property type="entry name" value="MFS general substrate transporter like domains"/>
    <property type="match status" value="2"/>
</dbReference>
<feature type="transmembrane region" description="Helical" evidence="11">
    <location>
        <begin position="350"/>
        <end position="374"/>
    </location>
</feature>
<keyword evidence="8" id="KW-0406">Ion transport</keyword>
<evidence type="ECO:0000256" key="7">
    <source>
        <dbReference type="ARBA" id="ARBA00023004"/>
    </source>
</evidence>
<evidence type="ECO:0000256" key="5">
    <source>
        <dbReference type="ARBA" id="ARBA00022692"/>
    </source>
</evidence>
<dbReference type="GeneID" id="38117721"/>
<protein>
    <submittedName>
        <fullName evidence="13">Siderophore iron transporter mirC</fullName>
    </submittedName>
</protein>
<feature type="transmembrane region" description="Helical" evidence="11">
    <location>
        <begin position="558"/>
        <end position="576"/>
    </location>
</feature>
<dbReference type="Pfam" id="PF07690">
    <property type="entry name" value="MFS_1"/>
    <property type="match status" value="1"/>
</dbReference>
<feature type="transmembrane region" description="Helical" evidence="11">
    <location>
        <begin position="189"/>
        <end position="208"/>
    </location>
</feature>
<reference evidence="13 14" key="1">
    <citation type="journal article" date="2018" name="IMA Fungus">
        <title>IMA Genome-F 9: Draft genome sequence of Annulohypoxylon stygium, Aspergillus mulundensis, Berkeleyomyces basicola (syn. Thielaviopsis basicola), Ceratocystis smalleyi, two Cercospora beticola strains, Coleophoma cylindrospora, Fusarium fracticaudum, Phialophora cf. hyalina, and Morchella septimelata.</title>
        <authorList>
            <person name="Wingfield B.D."/>
            <person name="Bills G.F."/>
            <person name="Dong Y."/>
            <person name="Huang W."/>
            <person name="Nel W.J."/>
            <person name="Swalarsk-Parry B.S."/>
            <person name="Vaghefi N."/>
            <person name="Wilken P.M."/>
            <person name="An Z."/>
            <person name="de Beer Z.W."/>
            <person name="De Vos L."/>
            <person name="Chen L."/>
            <person name="Duong T.A."/>
            <person name="Gao Y."/>
            <person name="Hammerbacher A."/>
            <person name="Kikkert J.R."/>
            <person name="Li Y."/>
            <person name="Li H."/>
            <person name="Li K."/>
            <person name="Li Q."/>
            <person name="Liu X."/>
            <person name="Ma X."/>
            <person name="Naidoo K."/>
            <person name="Pethybridge S.J."/>
            <person name="Sun J."/>
            <person name="Steenkamp E.T."/>
            <person name="van der Nest M.A."/>
            <person name="van Wyk S."/>
            <person name="Wingfield M.J."/>
            <person name="Xiong C."/>
            <person name="Yue Q."/>
            <person name="Zhang X."/>
        </authorList>
    </citation>
    <scope>NUCLEOTIDE SEQUENCE [LARGE SCALE GENOMIC DNA]</scope>
    <source>
        <strain evidence="13 14">DSM 5745</strain>
    </source>
</reference>
<evidence type="ECO:0000256" key="8">
    <source>
        <dbReference type="ARBA" id="ARBA00023065"/>
    </source>
</evidence>
<evidence type="ECO:0000259" key="12">
    <source>
        <dbReference type="PROSITE" id="PS50850"/>
    </source>
</evidence>
<comment type="caution">
    <text evidence="13">The sequence shown here is derived from an EMBL/GenBank/DDBJ whole genome shotgun (WGS) entry which is preliminary data.</text>
</comment>
<feature type="transmembrane region" description="Helical" evidence="11">
    <location>
        <begin position="419"/>
        <end position="437"/>
    </location>
</feature>
<evidence type="ECO:0000256" key="6">
    <source>
        <dbReference type="ARBA" id="ARBA00022989"/>
    </source>
</evidence>
<feature type="transmembrane region" description="Helical" evidence="11">
    <location>
        <begin position="280"/>
        <end position="299"/>
    </location>
</feature>
<dbReference type="EMBL" id="PVWQ01000008">
    <property type="protein sequence ID" value="RDW74689.1"/>
    <property type="molecule type" value="Genomic_DNA"/>
</dbReference>
<keyword evidence="4" id="KW-0410">Iron transport</keyword>
<dbReference type="InterPro" id="IPR011701">
    <property type="entry name" value="MFS"/>
</dbReference>
<dbReference type="GO" id="GO:0015343">
    <property type="term" value="F:siderophore-iron transmembrane transporter activity"/>
    <property type="evidence" value="ECO:0007669"/>
    <property type="project" value="TreeGrafter"/>
</dbReference>
<evidence type="ECO:0000256" key="2">
    <source>
        <dbReference type="ARBA" id="ARBA00008335"/>
    </source>
</evidence>
<dbReference type="InterPro" id="IPR020846">
    <property type="entry name" value="MFS_dom"/>
</dbReference>
<keyword evidence="7" id="KW-0408">Iron</keyword>
<dbReference type="AlphaFoldDB" id="A0A3D8RKX5"/>
<evidence type="ECO:0000256" key="9">
    <source>
        <dbReference type="ARBA" id="ARBA00023136"/>
    </source>
</evidence>
<dbReference type="PANTHER" id="PTHR23501">
    <property type="entry name" value="MAJOR FACILITATOR SUPERFAMILY"/>
    <property type="match status" value="1"/>
</dbReference>
<evidence type="ECO:0000256" key="1">
    <source>
        <dbReference type="ARBA" id="ARBA00004141"/>
    </source>
</evidence>
<keyword evidence="9 11" id="KW-0472">Membrane</keyword>
<evidence type="ECO:0000313" key="13">
    <source>
        <dbReference type="EMBL" id="RDW74689.1"/>
    </source>
</evidence>
<dbReference type="RefSeq" id="XP_026602457.1">
    <property type="nucleotide sequence ID" value="XM_026749367.1"/>
</dbReference>
<dbReference type="PANTHER" id="PTHR23501:SF87">
    <property type="entry name" value="SIDEROPHORE IRON TRANSPORTER 2"/>
    <property type="match status" value="1"/>
</dbReference>
<dbReference type="FunFam" id="1.20.1250.20:FF:000510">
    <property type="entry name" value="Siderophore iron transporter mirC"/>
    <property type="match status" value="1"/>
</dbReference>
<feature type="transmembrane region" description="Helical" evidence="11">
    <location>
        <begin position="63"/>
        <end position="80"/>
    </location>
</feature>
<sequence>MPLLEPGATAYGTFDDMRRDTEEEGERLLTNDGYVSDDGGSAVTSVDSVQEGVRKIEAINMTWTTRSLVIAYISIFLMAFCTSLEGQTIMSLSAYATSAFSKHSLISTVLVVQNVVNAVIKPPMAKIADVFGRFEAFCVSILIYVLGYIQMAASTNVQTYASAQIFYAAGSTGLQILQQVFIADSSSLLNRALLALLPELPFLVTVWIGPTIADAVLENSSWRWGYGMWSIILPASFLPLALSLLLNQRKAKRLNLIKERPQHRRGFVATVRRTWYDLDIFGLTLLSAAVTLILVPLTLAANTKNGWKSNSIVAMIAVGIVCLLLLPFWETSKKLAPKPLLSLHLLKQRTALAGCCLAFFYFMAFYFSVQPYLYSYLQVVQGYDVATAGRVTQTFAFTSTIAAFGVSILIKYTRRYRVYVTIGCVIYMTGLLLMLLYRKEGSSPLQVLGTQVIVGMGGGLLNVPVQLGVQASASHQEVAAATAMFLTSMEMGGAVGAAISGAVWTHNIPRKLNLYLPDEYKSEAGAIFGKLTKALSYEMGTPVRSAINRSYQETMNKLLVLALLATLPLIPLSLLMSNYRLDKMSESPDHQGSSRRNESESGERSKRT</sequence>
<keyword evidence="3" id="KW-0813">Transport</keyword>
<dbReference type="STRING" id="1810919.A0A3D8RKX5"/>
<feature type="transmembrane region" description="Helical" evidence="11">
    <location>
        <begin position="228"/>
        <end position="246"/>
    </location>
</feature>
<feature type="transmembrane region" description="Helical" evidence="11">
    <location>
        <begin position="311"/>
        <end position="329"/>
    </location>
</feature>
<evidence type="ECO:0000256" key="10">
    <source>
        <dbReference type="SAM" id="MobiDB-lite"/>
    </source>
</evidence>
<dbReference type="FunFam" id="1.20.1250.20:FF:000533">
    <property type="entry name" value="Siderophore iron transporter mirC"/>
    <property type="match status" value="1"/>
</dbReference>
<feature type="transmembrane region" description="Helical" evidence="11">
    <location>
        <begin position="394"/>
        <end position="412"/>
    </location>
</feature>
<feature type="domain" description="Major facilitator superfamily (MFS) profile" evidence="12">
    <location>
        <begin position="67"/>
        <end position="580"/>
    </location>
</feature>